<dbReference type="EMBL" id="CP071060">
    <property type="protein sequence ID" value="QSI75630.1"/>
    <property type="molecule type" value="Genomic_DNA"/>
</dbReference>
<evidence type="ECO:0000313" key="3">
    <source>
        <dbReference type="Proteomes" id="UP000663570"/>
    </source>
</evidence>
<name>A0ABX7M1K0_9RHOO</name>
<protein>
    <submittedName>
        <fullName evidence="2">Uncharacterized protein</fullName>
    </submittedName>
</protein>
<evidence type="ECO:0000313" key="2">
    <source>
        <dbReference type="EMBL" id="QSI75630.1"/>
    </source>
</evidence>
<dbReference type="Proteomes" id="UP000663570">
    <property type="component" value="Chromosome"/>
</dbReference>
<proteinExistence type="predicted"/>
<reference evidence="2 3" key="1">
    <citation type="submission" date="2021-02" db="EMBL/GenBank/DDBJ databases">
        <title>Niveibacterium changnyeongensis HC41.</title>
        <authorList>
            <person name="Kang M."/>
        </authorList>
    </citation>
    <scope>NUCLEOTIDE SEQUENCE [LARGE SCALE GENOMIC DNA]</scope>
    <source>
        <strain evidence="2 3">HC41</strain>
    </source>
</reference>
<evidence type="ECO:0000256" key="1">
    <source>
        <dbReference type="SAM" id="MobiDB-lite"/>
    </source>
</evidence>
<organism evidence="2 3">
    <name type="scientific">Niveibacterium microcysteis</name>
    <dbReference type="NCBI Taxonomy" id="2811415"/>
    <lineage>
        <taxon>Bacteria</taxon>
        <taxon>Pseudomonadati</taxon>
        <taxon>Pseudomonadota</taxon>
        <taxon>Betaproteobacteria</taxon>
        <taxon>Rhodocyclales</taxon>
        <taxon>Rhodocyclaceae</taxon>
        <taxon>Niveibacterium</taxon>
    </lineage>
</organism>
<keyword evidence="3" id="KW-1185">Reference proteome</keyword>
<sequence>MTVMKTGSLNEAQIIGFLKQVEVGMSVKEVFPQGASGSDLRQVARQVRRDEHSRIASLAPKPSGPRCC</sequence>
<gene>
    <name evidence="2" type="ORF">JY500_14145</name>
</gene>
<accession>A0ABX7M1K0</accession>
<dbReference type="RefSeq" id="WP_206253376.1">
    <property type="nucleotide sequence ID" value="NZ_CP071060.1"/>
</dbReference>
<feature type="region of interest" description="Disordered" evidence="1">
    <location>
        <begin position="49"/>
        <end position="68"/>
    </location>
</feature>